<evidence type="ECO:0000313" key="2">
    <source>
        <dbReference type="Proteomes" id="UP000013827"/>
    </source>
</evidence>
<evidence type="ECO:0000313" key="1">
    <source>
        <dbReference type="EnsemblProtists" id="EOD20888"/>
    </source>
</evidence>
<organism evidence="1 2">
    <name type="scientific">Emiliania huxleyi (strain CCMP1516)</name>
    <dbReference type="NCBI Taxonomy" id="280463"/>
    <lineage>
        <taxon>Eukaryota</taxon>
        <taxon>Haptista</taxon>
        <taxon>Haptophyta</taxon>
        <taxon>Prymnesiophyceae</taxon>
        <taxon>Isochrysidales</taxon>
        <taxon>Noelaerhabdaceae</taxon>
        <taxon>Emiliania</taxon>
    </lineage>
</organism>
<protein>
    <recommendedName>
        <fullName evidence="3">Ankyrin repeat domain-containing protein</fullName>
    </recommendedName>
</protein>
<dbReference type="Gene3D" id="1.25.40.20">
    <property type="entry name" value="Ankyrin repeat-containing domain"/>
    <property type="match status" value="1"/>
</dbReference>
<reference evidence="2" key="1">
    <citation type="journal article" date="2013" name="Nature">
        <title>Pan genome of the phytoplankton Emiliania underpins its global distribution.</title>
        <authorList>
            <person name="Read B.A."/>
            <person name="Kegel J."/>
            <person name="Klute M.J."/>
            <person name="Kuo A."/>
            <person name="Lefebvre S.C."/>
            <person name="Maumus F."/>
            <person name="Mayer C."/>
            <person name="Miller J."/>
            <person name="Monier A."/>
            <person name="Salamov A."/>
            <person name="Young J."/>
            <person name="Aguilar M."/>
            <person name="Claverie J.M."/>
            <person name="Frickenhaus S."/>
            <person name="Gonzalez K."/>
            <person name="Herman E.K."/>
            <person name="Lin Y.C."/>
            <person name="Napier J."/>
            <person name="Ogata H."/>
            <person name="Sarno A.F."/>
            <person name="Shmutz J."/>
            <person name="Schroeder D."/>
            <person name="de Vargas C."/>
            <person name="Verret F."/>
            <person name="von Dassow P."/>
            <person name="Valentin K."/>
            <person name="Van de Peer Y."/>
            <person name="Wheeler G."/>
            <person name="Dacks J.B."/>
            <person name="Delwiche C.F."/>
            <person name="Dyhrman S.T."/>
            <person name="Glockner G."/>
            <person name="John U."/>
            <person name="Richards T."/>
            <person name="Worden A.Z."/>
            <person name="Zhang X."/>
            <person name="Grigoriev I.V."/>
            <person name="Allen A.E."/>
            <person name="Bidle K."/>
            <person name="Borodovsky M."/>
            <person name="Bowler C."/>
            <person name="Brownlee C."/>
            <person name="Cock J.M."/>
            <person name="Elias M."/>
            <person name="Gladyshev V.N."/>
            <person name="Groth M."/>
            <person name="Guda C."/>
            <person name="Hadaegh A."/>
            <person name="Iglesias-Rodriguez M.D."/>
            <person name="Jenkins J."/>
            <person name="Jones B.M."/>
            <person name="Lawson T."/>
            <person name="Leese F."/>
            <person name="Lindquist E."/>
            <person name="Lobanov A."/>
            <person name="Lomsadze A."/>
            <person name="Malik S.B."/>
            <person name="Marsh M.E."/>
            <person name="Mackinder L."/>
            <person name="Mock T."/>
            <person name="Mueller-Roeber B."/>
            <person name="Pagarete A."/>
            <person name="Parker M."/>
            <person name="Probert I."/>
            <person name="Quesneville H."/>
            <person name="Raines C."/>
            <person name="Rensing S.A."/>
            <person name="Riano-Pachon D.M."/>
            <person name="Richier S."/>
            <person name="Rokitta S."/>
            <person name="Shiraiwa Y."/>
            <person name="Soanes D.M."/>
            <person name="van der Giezen M."/>
            <person name="Wahlund T.M."/>
            <person name="Williams B."/>
            <person name="Wilson W."/>
            <person name="Wolfe G."/>
            <person name="Wurch L.L."/>
        </authorList>
    </citation>
    <scope>NUCLEOTIDE SEQUENCE</scope>
</reference>
<dbReference type="SUPFAM" id="SSF48403">
    <property type="entry name" value="Ankyrin repeat"/>
    <property type="match status" value="1"/>
</dbReference>
<reference evidence="1" key="2">
    <citation type="submission" date="2024-10" db="UniProtKB">
        <authorList>
            <consortium name="EnsemblProtists"/>
        </authorList>
    </citation>
    <scope>IDENTIFICATION</scope>
</reference>
<dbReference type="KEGG" id="ehx:EMIHUDRAFT_368959"/>
<sequence>MSLHAVAQTDAFNCRIATAVHASEAWKALRPARLYDAQADELFELMQEGYLRRIDRLLRHGARAPGVNMRNRVGMSVLHAVCFYRRDMVVADGGDSGVVDLVPHFVERGADVNAATIGGITPLMMLVYERSHLAEMFDLEQGAVVKKKMLEALLAAGADPNLRAGIGPKADIFCNGALSGKTALEIARAGKYPAVAAFIEAKMAEPVS</sequence>
<dbReference type="InterPro" id="IPR036770">
    <property type="entry name" value="Ankyrin_rpt-contain_sf"/>
</dbReference>
<accession>A0A0D3JBK3</accession>
<dbReference type="InterPro" id="IPR033379">
    <property type="entry name" value="Acid_Pase_AS"/>
</dbReference>
<name>A0A0D3JBK3_EMIH1</name>
<dbReference type="PaxDb" id="2903-EOD20888"/>
<dbReference type="HOGENOM" id="CLU_1323035_0_0_1"/>
<dbReference type="PROSITE" id="PS00616">
    <property type="entry name" value="HIS_ACID_PHOSPHAT_1"/>
    <property type="match status" value="1"/>
</dbReference>
<dbReference type="RefSeq" id="XP_005773317.1">
    <property type="nucleotide sequence ID" value="XM_005773260.1"/>
</dbReference>
<dbReference type="Proteomes" id="UP000013827">
    <property type="component" value="Unassembled WGS sequence"/>
</dbReference>
<keyword evidence="2" id="KW-1185">Reference proteome</keyword>
<evidence type="ECO:0008006" key="3">
    <source>
        <dbReference type="Google" id="ProtNLM"/>
    </source>
</evidence>
<dbReference type="AlphaFoldDB" id="A0A0D3JBK3"/>
<dbReference type="EnsemblProtists" id="EOD20888">
    <property type="protein sequence ID" value="EOD20888"/>
    <property type="gene ID" value="EMIHUDRAFT_368959"/>
</dbReference>
<proteinExistence type="predicted"/>
<dbReference type="GeneID" id="17266432"/>